<name>A0A348W700_9RHOB</name>
<dbReference type="GO" id="GO:0015074">
    <property type="term" value="P:DNA integration"/>
    <property type="evidence" value="ECO:0007669"/>
    <property type="project" value="InterPro"/>
</dbReference>
<dbReference type="AlphaFoldDB" id="A0A348W700"/>
<evidence type="ECO:0000259" key="1">
    <source>
        <dbReference type="PROSITE" id="PS50994"/>
    </source>
</evidence>
<sequence length="65" mass="7724">VVRALNQIIEWRGKPQAIRVDNGPEYVSGKLMEWAEKRNVRLEYIQPGKPQQNAYIERYNRTVRP</sequence>
<dbReference type="EMBL" id="DMVW01000005">
    <property type="protein sequence ID" value="HAR50312.1"/>
    <property type="molecule type" value="Genomic_DNA"/>
</dbReference>
<organism evidence="2 3">
    <name type="scientific">Roseovarius nubinhibens</name>
    <dbReference type="NCBI Taxonomy" id="314263"/>
    <lineage>
        <taxon>Bacteria</taxon>
        <taxon>Pseudomonadati</taxon>
        <taxon>Pseudomonadota</taxon>
        <taxon>Alphaproteobacteria</taxon>
        <taxon>Rhodobacterales</taxon>
        <taxon>Roseobacteraceae</taxon>
        <taxon>Roseovarius</taxon>
    </lineage>
</organism>
<evidence type="ECO:0000313" key="2">
    <source>
        <dbReference type="EMBL" id="HAR50312.1"/>
    </source>
</evidence>
<feature type="non-terminal residue" evidence="2">
    <location>
        <position position="65"/>
    </location>
</feature>
<dbReference type="Proteomes" id="UP000264719">
    <property type="component" value="Unassembled WGS sequence"/>
</dbReference>
<dbReference type="PANTHER" id="PTHR47515">
    <property type="entry name" value="LOW CALCIUM RESPONSE LOCUS PROTEIN T"/>
    <property type="match status" value="1"/>
</dbReference>
<reference evidence="2 3" key="1">
    <citation type="journal article" date="2018" name="Nat. Biotechnol.">
        <title>A standardized bacterial taxonomy based on genome phylogeny substantially revises the tree of life.</title>
        <authorList>
            <person name="Parks D.H."/>
            <person name="Chuvochina M."/>
            <person name="Waite D.W."/>
            <person name="Rinke C."/>
            <person name="Skarshewski A."/>
            <person name="Chaumeil P.A."/>
            <person name="Hugenholtz P."/>
        </authorList>
    </citation>
    <scope>NUCLEOTIDE SEQUENCE [LARGE SCALE GENOMIC DNA]</scope>
    <source>
        <strain evidence="2">UBA9169</strain>
    </source>
</reference>
<dbReference type="InterPro" id="IPR001584">
    <property type="entry name" value="Integrase_cat-core"/>
</dbReference>
<comment type="caution">
    <text evidence="2">The sequence shown here is derived from an EMBL/GenBank/DDBJ whole genome shotgun (WGS) entry which is preliminary data.</text>
</comment>
<accession>A0A348W700</accession>
<gene>
    <name evidence="2" type="ORF">DCS45_00355</name>
</gene>
<dbReference type="Pfam" id="PF00665">
    <property type="entry name" value="rve"/>
    <property type="match status" value="1"/>
</dbReference>
<feature type="domain" description="Integrase catalytic" evidence="1">
    <location>
        <begin position="1"/>
        <end position="65"/>
    </location>
</feature>
<dbReference type="InterPro" id="IPR036397">
    <property type="entry name" value="RNaseH_sf"/>
</dbReference>
<dbReference type="PROSITE" id="PS50994">
    <property type="entry name" value="INTEGRASE"/>
    <property type="match status" value="1"/>
</dbReference>
<proteinExistence type="predicted"/>
<feature type="non-terminal residue" evidence="2">
    <location>
        <position position="1"/>
    </location>
</feature>
<dbReference type="Gene3D" id="3.30.420.10">
    <property type="entry name" value="Ribonuclease H-like superfamily/Ribonuclease H"/>
    <property type="match status" value="1"/>
</dbReference>
<evidence type="ECO:0000313" key="3">
    <source>
        <dbReference type="Proteomes" id="UP000264719"/>
    </source>
</evidence>
<dbReference type="PANTHER" id="PTHR47515:SF2">
    <property type="entry name" value="INTEGRASE CORE DOMAIN PROTEIN"/>
    <property type="match status" value="1"/>
</dbReference>
<dbReference type="GO" id="GO:0003676">
    <property type="term" value="F:nucleic acid binding"/>
    <property type="evidence" value="ECO:0007669"/>
    <property type="project" value="InterPro"/>
</dbReference>
<dbReference type="InterPro" id="IPR012337">
    <property type="entry name" value="RNaseH-like_sf"/>
</dbReference>
<protein>
    <submittedName>
        <fullName evidence="2">IS3 family transposase</fullName>
    </submittedName>
</protein>
<dbReference type="SUPFAM" id="SSF53098">
    <property type="entry name" value="Ribonuclease H-like"/>
    <property type="match status" value="1"/>
</dbReference>